<organism evidence="1 2">
    <name type="scientific">Russula earlei</name>
    <dbReference type="NCBI Taxonomy" id="71964"/>
    <lineage>
        <taxon>Eukaryota</taxon>
        <taxon>Fungi</taxon>
        <taxon>Dikarya</taxon>
        <taxon>Basidiomycota</taxon>
        <taxon>Agaricomycotina</taxon>
        <taxon>Agaricomycetes</taxon>
        <taxon>Russulales</taxon>
        <taxon>Russulaceae</taxon>
        <taxon>Russula</taxon>
    </lineage>
</organism>
<protein>
    <submittedName>
        <fullName evidence="1">Uncharacterized protein</fullName>
    </submittedName>
</protein>
<keyword evidence="2" id="KW-1185">Reference proteome</keyword>
<name>A0ACC0TR61_9AGAM</name>
<dbReference type="Proteomes" id="UP001207468">
    <property type="component" value="Unassembled WGS sequence"/>
</dbReference>
<dbReference type="EMBL" id="JAGFNK010001340">
    <property type="protein sequence ID" value="KAI9432309.1"/>
    <property type="molecule type" value="Genomic_DNA"/>
</dbReference>
<reference evidence="1" key="1">
    <citation type="submission" date="2021-03" db="EMBL/GenBank/DDBJ databases">
        <title>Evolutionary priming and transition to the ectomycorrhizal habit in an iconic lineage of mushroom-forming fungi: is preadaptation a requirement?</title>
        <authorList>
            <consortium name="DOE Joint Genome Institute"/>
            <person name="Looney B.P."/>
            <person name="Miyauchi S."/>
            <person name="Morin E."/>
            <person name="Drula E."/>
            <person name="Courty P.E."/>
            <person name="Chicoki N."/>
            <person name="Fauchery L."/>
            <person name="Kohler A."/>
            <person name="Kuo A."/>
            <person name="LaButti K."/>
            <person name="Pangilinan J."/>
            <person name="Lipzen A."/>
            <person name="Riley R."/>
            <person name="Andreopoulos W."/>
            <person name="He G."/>
            <person name="Johnson J."/>
            <person name="Barry K.W."/>
            <person name="Grigoriev I.V."/>
            <person name="Nagy L."/>
            <person name="Hibbett D."/>
            <person name="Henrissat B."/>
            <person name="Matheny P.B."/>
            <person name="Labbe J."/>
            <person name="Martin A.F."/>
        </authorList>
    </citation>
    <scope>NUCLEOTIDE SEQUENCE</scope>
    <source>
        <strain evidence="1">BPL698</strain>
    </source>
</reference>
<evidence type="ECO:0000313" key="1">
    <source>
        <dbReference type="EMBL" id="KAI9432309.1"/>
    </source>
</evidence>
<accession>A0ACC0TR61</accession>
<proteinExistence type="predicted"/>
<evidence type="ECO:0000313" key="2">
    <source>
        <dbReference type="Proteomes" id="UP001207468"/>
    </source>
</evidence>
<comment type="caution">
    <text evidence="1">The sequence shown here is derived from an EMBL/GenBank/DDBJ whole genome shotgun (WGS) entry which is preliminary data.</text>
</comment>
<gene>
    <name evidence="1" type="ORF">F5148DRAFT_1295782</name>
</gene>
<sequence>MARIENGNLIGAVGPVVFYTVKGKTFARSKRKRAKKRGGKFVSKTNNDFTLVSSSATPMINRLKEGITMPFTLQTYNDLRGWILRQYKQYGFNPEWPLVAKGNMCQVNDMSSGQINVSIPAFNPVQNIKVPPYTIQVKIKVMAVATPFTGEIRYSSLTMNQYDFAYSDTTVPAKDFVLHTGAKTNDVAIIVIAVEYALVSATIYSKELINLPAAIINQELSVNLFMQPGIIVSAGIFLR</sequence>